<organism evidence="2 3">
    <name type="scientific">Nostocoides vanveenii</name>
    <dbReference type="NCBI Taxonomy" id="330835"/>
    <lineage>
        <taxon>Bacteria</taxon>
        <taxon>Bacillati</taxon>
        <taxon>Actinomycetota</taxon>
        <taxon>Actinomycetes</taxon>
        <taxon>Micrococcales</taxon>
        <taxon>Intrasporangiaceae</taxon>
        <taxon>Nostocoides</taxon>
    </lineage>
</organism>
<dbReference type="InterPro" id="IPR036390">
    <property type="entry name" value="WH_DNA-bd_sf"/>
</dbReference>
<dbReference type="InterPro" id="IPR036388">
    <property type="entry name" value="WH-like_DNA-bd_sf"/>
</dbReference>
<dbReference type="PROSITE" id="PS50995">
    <property type="entry name" value="HTH_MARR_2"/>
    <property type="match status" value="1"/>
</dbReference>
<dbReference type="Proteomes" id="UP001501475">
    <property type="component" value="Unassembled WGS sequence"/>
</dbReference>
<dbReference type="EMBL" id="BAAAPN010000053">
    <property type="protein sequence ID" value="GAA1763745.1"/>
    <property type="molecule type" value="Genomic_DNA"/>
</dbReference>
<evidence type="ECO:0000259" key="1">
    <source>
        <dbReference type="PROSITE" id="PS50995"/>
    </source>
</evidence>
<sequence>MHLRYPRRMPEPRPLDTIAEARRKWVEHGWADSADGMAAVTSLMRAQAIMSMRVENALRPVGITFARYEVLMLLVFSERGSLPMSLIGQRLQVHQTSVTNAVDRLEGAAYVRRLPHPSDRRATIVELTPGGREIAAKATEVLNRDVFTDPGLGERDLGQLVRVLGRLRRDAGDF</sequence>
<feature type="domain" description="HTH marR-type" evidence="1">
    <location>
        <begin position="36"/>
        <end position="169"/>
    </location>
</feature>
<dbReference type="SMART" id="SM00347">
    <property type="entry name" value="HTH_MARR"/>
    <property type="match status" value="1"/>
</dbReference>
<dbReference type="PANTHER" id="PTHR33164">
    <property type="entry name" value="TRANSCRIPTIONAL REGULATOR, MARR FAMILY"/>
    <property type="match status" value="1"/>
</dbReference>
<gene>
    <name evidence="2" type="ORF">GCM10009810_23640</name>
</gene>
<protein>
    <submittedName>
        <fullName evidence="2">MarR family transcriptional regulator</fullName>
    </submittedName>
</protein>
<reference evidence="2 3" key="1">
    <citation type="journal article" date="2019" name="Int. J. Syst. Evol. Microbiol.">
        <title>The Global Catalogue of Microorganisms (GCM) 10K type strain sequencing project: providing services to taxonomists for standard genome sequencing and annotation.</title>
        <authorList>
            <consortium name="The Broad Institute Genomics Platform"/>
            <consortium name="The Broad Institute Genome Sequencing Center for Infectious Disease"/>
            <person name="Wu L."/>
            <person name="Ma J."/>
        </authorList>
    </citation>
    <scope>NUCLEOTIDE SEQUENCE [LARGE SCALE GENOMIC DNA]</scope>
    <source>
        <strain evidence="2 3">JCM 15591</strain>
    </source>
</reference>
<dbReference type="InterPro" id="IPR039422">
    <property type="entry name" value="MarR/SlyA-like"/>
</dbReference>
<comment type="caution">
    <text evidence="2">The sequence shown here is derived from an EMBL/GenBank/DDBJ whole genome shotgun (WGS) entry which is preliminary data.</text>
</comment>
<evidence type="ECO:0000313" key="3">
    <source>
        <dbReference type="Proteomes" id="UP001501475"/>
    </source>
</evidence>
<dbReference type="SUPFAM" id="SSF46785">
    <property type="entry name" value="Winged helix' DNA-binding domain"/>
    <property type="match status" value="1"/>
</dbReference>
<accession>A0ABN2KR62</accession>
<dbReference type="PANTHER" id="PTHR33164:SF101">
    <property type="entry name" value="TRANSCRIPTIONAL REPRESSOR MPRA"/>
    <property type="match status" value="1"/>
</dbReference>
<dbReference type="InterPro" id="IPR000835">
    <property type="entry name" value="HTH_MarR-typ"/>
</dbReference>
<keyword evidence="3" id="KW-1185">Reference proteome</keyword>
<dbReference type="Gene3D" id="1.10.10.10">
    <property type="entry name" value="Winged helix-like DNA-binding domain superfamily/Winged helix DNA-binding domain"/>
    <property type="match status" value="1"/>
</dbReference>
<dbReference type="Pfam" id="PF01047">
    <property type="entry name" value="MarR"/>
    <property type="match status" value="1"/>
</dbReference>
<proteinExistence type="predicted"/>
<dbReference type="PRINTS" id="PR00598">
    <property type="entry name" value="HTHMARR"/>
</dbReference>
<evidence type="ECO:0000313" key="2">
    <source>
        <dbReference type="EMBL" id="GAA1763745.1"/>
    </source>
</evidence>
<name>A0ABN2KR62_9MICO</name>